<feature type="coiled-coil region" evidence="6">
    <location>
        <begin position="114"/>
        <end position="141"/>
    </location>
</feature>
<name>A0A0W8IE02_9MICC</name>
<sequence>MSDAFRILVVCTGNICRSAQAEQLIRARITQDYPALAPVLEVESAGTGALVGAGMPLEAAELSRQYGGDPTFHLARQLEVQHVRAADLVLVMAAEHRSAVVRLLPRASRNTFLLTEFAALLENAEQNLESQTENLSSLSVLESLRAAVKSASVRRGYLPLEDSDLVDVVDPYRRSKDVYKDSAQQIVQALDRTQRAAVSISRRISG</sequence>
<evidence type="ECO:0000256" key="4">
    <source>
        <dbReference type="ARBA" id="ARBA00022912"/>
    </source>
</evidence>
<comment type="similarity">
    <text evidence="1">Belongs to the low molecular weight phosphotyrosine protein phosphatase family.</text>
</comment>
<dbReference type="InterPro" id="IPR023485">
    <property type="entry name" value="Ptyr_pPase"/>
</dbReference>
<dbReference type="InterPro" id="IPR036196">
    <property type="entry name" value="Ptyr_pPase_sf"/>
</dbReference>
<dbReference type="OrthoDB" id="9784339at2"/>
<dbReference type="RefSeq" id="WP_058889428.1">
    <property type="nucleotide sequence ID" value="NZ_LQBM01000004.1"/>
</dbReference>
<keyword evidence="6" id="KW-0175">Coiled coil</keyword>
<dbReference type="SMART" id="SM00226">
    <property type="entry name" value="LMWPc"/>
    <property type="match status" value="1"/>
</dbReference>
<organism evidence="8 9">
    <name type="scientific">Nesterenkonia jeotgali</name>
    <dbReference type="NCBI Taxonomy" id="317018"/>
    <lineage>
        <taxon>Bacteria</taxon>
        <taxon>Bacillati</taxon>
        <taxon>Actinomycetota</taxon>
        <taxon>Actinomycetes</taxon>
        <taxon>Micrococcales</taxon>
        <taxon>Micrococcaceae</taxon>
        <taxon>Nesterenkonia</taxon>
    </lineage>
</organism>
<evidence type="ECO:0000313" key="8">
    <source>
        <dbReference type="EMBL" id="KUG58197.1"/>
    </source>
</evidence>
<evidence type="ECO:0000313" key="9">
    <source>
        <dbReference type="Proteomes" id="UP000054023"/>
    </source>
</evidence>
<feature type="active site" description="Nucleophile" evidence="5">
    <location>
        <position position="11"/>
    </location>
</feature>
<evidence type="ECO:0000256" key="1">
    <source>
        <dbReference type="ARBA" id="ARBA00011063"/>
    </source>
</evidence>
<reference evidence="9" key="1">
    <citation type="submission" date="2015-12" db="EMBL/GenBank/DDBJ databases">
        <authorList>
            <person name="Nair G.R."/>
            <person name="Kaur G."/>
            <person name="Mayilraj S."/>
        </authorList>
    </citation>
    <scope>NUCLEOTIDE SEQUENCE [LARGE SCALE GENOMIC DNA]</scope>
    <source>
        <strain evidence="9">CD08_7</strain>
    </source>
</reference>
<evidence type="ECO:0000256" key="5">
    <source>
        <dbReference type="PIRSR" id="PIRSR617867-1"/>
    </source>
</evidence>
<dbReference type="GO" id="GO:0004725">
    <property type="term" value="F:protein tyrosine phosphatase activity"/>
    <property type="evidence" value="ECO:0007669"/>
    <property type="project" value="UniProtKB-EC"/>
</dbReference>
<dbReference type="PRINTS" id="PR00719">
    <property type="entry name" value="LMWPTPASE"/>
</dbReference>
<evidence type="ECO:0000256" key="3">
    <source>
        <dbReference type="ARBA" id="ARBA00022801"/>
    </source>
</evidence>
<accession>A0A0W8IE02</accession>
<dbReference type="PANTHER" id="PTHR11717">
    <property type="entry name" value="LOW MOLECULAR WEIGHT PROTEIN TYROSINE PHOSPHATASE"/>
    <property type="match status" value="1"/>
</dbReference>
<dbReference type="PANTHER" id="PTHR11717:SF7">
    <property type="entry name" value="LOW MOLECULAR WEIGHT PHOSPHOTYROSINE PROTEIN PHOSPHATASE"/>
    <property type="match status" value="1"/>
</dbReference>
<dbReference type="InterPro" id="IPR050438">
    <property type="entry name" value="LMW_PTPase"/>
</dbReference>
<feature type="active site" evidence="5">
    <location>
        <position position="17"/>
    </location>
</feature>
<dbReference type="STRING" id="317018.AVL63_06940"/>
<evidence type="ECO:0000256" key="6">
    <source>
        <dbReference type="SAM" id="Coils"/>
    </source>
</evidence>
<dbReference type="AlphaFoldDB" id="A0A0W8IE02"/>
<dbReference type="Gene3D" id="3.40.50.2300">
    <property type="match status" value="1"/>
</dbReference>
<evidence type="ECO:0000256" key="2">
    <source>
        <dbReference type="ARBA" id="ARBA00013064"/>
    </source>
</evidence>
<proteinExistence type="inferred from homology"/>
<dbReference type="Pfam" id="PF01451">
    <property type="entry name" value="LMWPc"/>
    <property type="match status" value="1"/>
</dbReference>
<keyword evidence="9" id="KW-1185">Reference proteome</keyword>
<dbReference type="Proteomes" id="UP000054023">
    <property type="component" value="Unassembled WGS sequence"/>
</dbReference>
<keyword evidence="4" id="KW-0904">Protein phosphatase</keyword>
<dbReference type="EMBL" id="LQBM01000004">
    <property type="protein sequence ID" value="KUG58197.1"/>
    <property type="molecule type" value="Genomic_DNA"/>
</dbReference>
<evidence type="ECO:0000259" key="7">
    <source>
        <dbReference type="SMART" id="SM00226"/>
    </source>
</evidence>
<gene>
    <name evidence="8" type="ORF">AVL63_06940</name>
</gene>
<protein>
    <recommendedName>
        <fullName evidence="2">protein-tyrosine-phosphatase</fullName>
        <ecNumber evidence="2">3.1.3.48</ecNumber>
    </recommendedName>
</protein>
<comment type="caution">
    <text evidence="8">The sequence shown here is derived from an EMBL/GenBank/DDBJ whole genome shotgun (WGS) entry which is preliminary data.</text>
</comment>
<dbReference type="SUPFAM" id="SSF52788">
    <property type="entry name" value="Phosphotyrosine protein phosphatases I"/>
    <property type="match status" value="1"/>
</dbReference>
<dbReference type="InterPro" id="IPR017867">
    <property type="entry name" value="Tyr_phospatase_low_mol_wt"/>
</dbReference>
<keyword evidence="3" id="KW-0378">Hydrolase</keyword>
<dbReference type="EC" id="3.1.3.48" evidence="2"/>
<feature type="domain" description="Phosphotyrosine protein phosphatase I" evidence="7">
    <location>
        <begin position="5"/>
        <end position="195"/>
    </location>
</feature>